<evidence type="ECO:0000256" key="1">
    <source>
        <dbReference type="ARBA" id="ARBA00011063"/>
    </source>
</evidence>
<dbReference type="InterPro" id="IPR050438">
    <property type="entry name" value="LMW_PTPase"/>
</dbReference>
<organism evidence="7 8">
    <name type="scientific">Mangrovactinospora gilvigrisea</name>
    <dbReference type="NCBI Taxonomy" id="1428644"/>
    <lineage>
        <taxon>Bacteria</taxon>
        <taxon>Bacillati</taxon>
        <taxon>Actinomycetota</taxon>
        <taxon>Actinomycetes</taxon>
        <taxon>Kitasatosporales</taxon>
        <taxon>Streptomycetaceae</taxon>
        <taxon>Mangrovactinospora</taxon>
    </lineage>
</organism>
<evidence type="ECO:0000313" key="7">
    <source>
        <dbReference type="EMBL" id="OIV38488.1"/>
    </source>
</evidence>
<name>A0A1J7CAF0_9ACTN</name>
<proteinExistence type="inferred from homology"/>
<dbReference type="Pfam" id="PF01451">
    <property type="entry name" value="LMWPc"/>
    <property type="match status" value="1"/>
</dbReference>
<dbReference type="Proteomes" id="UP000243342">
    <property type="component" value="Unassembled WGS sequence"/>
</dbReference>
<gene>
    <name evidence="7" type="ORF">BIV57_05660</name>
</gene>
<evidence type="ECO:0000259" key="6">
    <source>
        <dbReference type="SMART" id="SM00226"/>
    </source>
</evidence>
<comment type="similarity">
    <text evidence="1">Belongs to the low molecular weight phosphotyrosine protein phosphatase family.</text>
</comment>
<evidence type="ECO:0000256" key="5">
    <source>
        <dbReference type="PIRSR" id="PIRSR617867-1"/>
    </source>
</evidence>
<comment type="caution">
    <text evidence="7">The sequence shown here is derived from an EMBL/GenBank/DDBJ whole genome shotgun (WGS) entry which is preliminary data.</text>
</comment>
<accession>A0A1J7CAF0</accession>
<protein>
    <recommendedName>
        <fullName evidence="2">protein-tyrosine-phosphatase</fullName>
        <ecNumber evidence="2">3.1.3.48</ecNumber>
    </recommendedName>
</protein>
<dbReference type="InterPro" id="IPR023485">
    <property type="entry name" value="Ptyr_pPase"/>
</dbReference>
<dbReference type="SMART" id="SM00226">
    <property type="entry name" value="LMWPc"/>
    <property type="match status" value="1"/>
</dbReference>
<dbReference type="PRINTS" id="PR00719">
    <property type="entry name" value="LMWPTPASE"/>
</dbReference>
<dbReference type="SUPFAM" id="SSF52788">
    <property type="entry name" value="Phosphotyrosine protein phosphatases I"/>
    <property type="match status" value="1"/>
</dbReference>
<dbReference type="CDD" id="cd16343">
    <property type="entry name" value="LMWPTP"/>
    <property type="match status" value="1"/>
</dbReference>
<dbReference type="RefSeq" id="WP_071655568.1">
    <property type="nucleotide sequence ID" value="NZ_MLCF01000021.1"/>
</dbReference>
<dbReference type="EC" id="3.1.3.48" evidence="2"/>
<dbReference type="GO" id="GO:0004725">
    <property type="term" value="F:protein tyrosine phosphatase activity"/>
    <property type="evidence" value="ECO:0007669"/>
    <property type="project" value="UniProtKB-EC"/>
</dbReference>
<evidence type="ECO:0000256" key="2">
    <source>
        <dbReference type="ARBA" id="ARBA00013064"/>
    </source>
</evidence>
<dbReference type="PANTHER" id="PTHR11717">
    <property type="entry name" value="LOW MOLECULAR WEIGHT PROTEIN TYROSINE PHOSPHATASE"/>
    <property type="match status" value="1"/>
</dbReference>
<evidence type="ECO:0000256" key="4">
    <source>
        <dbReference type="ARBA" id="ARBA00022912"/>
    </source>
</evidence>
<dbReference type="Gene3D" id="3.40.50.2300">
    <property type="match status" value="1"/>
</dbReference>
<keyword evidence="8" id="KW-1185">Reference proteome</keyword>
<dbReference type="PANTHER" id="PTHR11717:SF7">
    <property type="entry name" value="LOW MOLECULAR WEIGHT PHOSPHOTYROSINE PROTEIN PHOSPHATASE"/>
    <property type="match status" value="1"/>
</dbReference>
<dbReference type="InterPro" id="IPR017867">
    <property type="entry name" value="Tyr_phospatase_low_mol_wt"/>
</dbReference>
<dbReference type="AlphaFoldDB" id="A0A1J7CAF0"/>
<dbReference type="STRING" id="1428644.BIV57_05660"/>
<evidence type="ECO:0000313" key="8">
    <source>
        <dbReference type="Proteomes" id="UP000243342"/>
    </source>
</evidence>
<feature type="active site" evidence="5">
    <location>
        <position position="20"/>
    </location>
</feature>
<keyword evidence="4" id="KW-0904">Protein phosphatase</keyword>
<feature type="active site" description="Proton donor" evidence="5">
    <location>
        <position position="133"/>
    </location>
</feature>
<sequence length="181" mass="19694">MPADRPTLAVCFVCSGNICRSPMAEQVLAARAEEAGLGARVRAESAGLHAYHEGEPADPRTVRVLAAHGYPAAEHAARRFEPRWFDRFDHVVALDGGHLRALRRLARTPGERERVTLLRDWDAAAPPGADVPDPYYDGIEDFDEVLALVEPAVDGLVDRLRADLGGTAKPVEPDEPDEEVA</sequence>
<dbReference type="OrthoDB" id="9784339at2"/>
<dbReference type="InterPro" id="IPR036196">
    <property type="entry name" value="Ptyr_pPase_sf"/>
</dbReference>
<feature type="domain" description="Phosphotyrosine protein phosphatase I" evidence="6">
    <location>
        <begin position="8"/>
        <end position="159"/>
    </location>
</feature>
<dbReference type="EMBL" id="MLCF01000021">
    <property type="protein sequence ID" value="OIV38488.1"/>
    <property type="molecule type" value="Genomic_DNA"/>
</dbReference>
<reference evidence="7 8" key="1">
    <citation type="submission" date="2016-10" db="EMBL/GenBank/DDBJ databases">
        <title>Genome sequence of Streptomyces gilvigriseus MUSC 26.</title>
        <authorList>
            <person name="Lee L.-H."/>
            <person name="Ser H.-L."/>
        </authorList>
    </citation>
    <scope>NUCLEOTIDE SEQUENCE [LARGE SCALE GENOMIC DNA]</scope>
    <source>
        <strain evidence="7 8">MUSC 26</strain>
    </source>
</reference>
<keyword evidence="3" id="KW-0378">Hydrolase</keyword>
<evidence type="ECO:0000256" key="3">
    <source>
        <dbReference type="ARBA" id="ARBA00022801"/>
    </source>
</evidence>
<feature type="active site" description="Nucleophile" evidence="5">
    <location>
        <position position="14"/>
    </location>
</feature>